<evidence type="ECO:0000256" key="1">
    <source>
        <dbReference type="ARBA" id="ARBA00023015"/>
    </source>
</evidence>
<dbReference type="EMBL" id="FNAN01000016">
    <property type="protein sequence ID" value="SDG19286.1"/>
    <property type="molecule type" value="Genomic_DNA"/>
</dbReference>
<name>A0A1G7S8D6_9BACT</name>
<gene>
    <name evidence="5" type="ORF">SAMN04487996_11634</name>
</gene>
<dbReference type="InterPro" id="IPR009057">
    <property type="entry name" value="Homeodomain-like_sf"/>
</dbReference>
<proteinExistence type="predicted"/>
<evidence type="ECO:0000256" key="2">
    <source>
        <dbReference type="ARBA" id="ARBA00023125"/>
    </source>
</evidence>
<dbReference type="STRING" id="659014.SAMN04487996_11634"/>
<evidence type="ECO:0000259" key="4">
    <source>
        <dbReference type="PROSITE" id="PS01124"/>
    </source>
</evidence>
<dbReference type="AlphaFoldDB" id="A0A1G7S8D6"/>
<evidence type="ECO:0000313" key="6">
    <source>
        <dbReference type="Proteomes" id="UP000198748"/>
    </source>
</evidence>
<evidence type="ECO:0000313" key="5">
    <source>
        <dbReference type="EMBL" id="SDG19286.1"/>
    </source>
</evidence>
<dbReference type="Proteomes" id="UP000198748">
    <property type="component" value="Unassembled WGS sequence"/>
</dbReference>
<keyword evidence="6" id="KW-1185">Reference proteome</keyword>
<sequence>MQDYSAPLNYAPKPFQNAAYAGDLFEINALTTDYFSSRAARKDHSIEMIWLTKGQFHAMVDLETFEVSAGMIFFQAPGQAFYFRSLSDPEGIVIRFPAGVIPMDHNSTYPSLSYCTSRLFQVDALTSGSIMSAIQCMQSELLSTHSQKTEVLSGYLRIMLIYLIRQKSIHFSSSSRSEVTTLTKKFFDLLERKYHVNKKVSQYADELAVTPNYLNQIIKEETGLTASANIRKRLLIQAKRLALIQNISMKAVAYKLGFEDTAHFSKFFKVGCGCNFTDYRRSCPIE</sequence>
<reference evidence="6" key="1">
    <citation type="submission" date="2016-10" db="EMBL/GenBank/DDBJ databases">
        <authorList>
            <person name="Varghese N."/>
            <person name="Submissions S."/>
        </authorList>
    </citation>
    <scope>NUCLEOTIDE SEQUENCE [LARGE SCALE GENOMIC DNA]</scope>
    <source>
        <strain evidence="6">DSM 25329</strain>
    </source>
</reference>
<evidence type="ECO:0000256" key="3">
    <source>
        <dbReference type="ARBA" id="ARBA00023163"/>
    </source>
</evidence>
<keyword evidence="2" id="KW-0238">DNA-binding</keyword>
<dbReference type="InterPro" id="IPR018060">
    <property type="entry name" value="HTH_AraC"/>
</dbReference>
<dbReference type="PROSITE" id="PS01124">
    <property type="entry name" value="HTH_ARAC_FAMILY_2"/>
    <property type="match status" value="1"/>
</dbReference>
<dbReference type="PANTHER" id="PTHR43280">
    <property type="entry name" value="ARAC-FAMILY TRANSCRIPTIONAL REGULATOR"/>
    <property type="match status" value="1"/>
</dbReference>
<dbReference type="GO" id="GO:0003700">
    <property type="term" value="F:DNA-binding transcription factor activity"/>
    <property type="evidence" value="ECO:0007669"/>
    <property type="project" value="InterPro"/>
</dbReference>
<dbReference type="OrthoDB" id="9793451at2"/>
<protein>
    <submittedName>
        <fullName evidence="5">Helix-turn-helix domain-containing protein</fullName>
    </submittedName>
</protein>
<dbReference type="Gene3D" id="1.10.10.60">
    <property type="entry name" value="Homeodomain-like"/>
    <property type="match status" value="1"/>
</dbReference>
<dbReference type="Pfam" id="PF12833">
    <property type="entry name" value="HTH_18"/>
    <property type="match status" value="1"/>
</dbReference>
<dbReference type="SUPFAM" id="SSF51215">
    <property type="entry name" value="Regulatory protein AraC"/>
    <property type="match status" value="1"/>
</dbReference>
<keyword evidence="1" id="KW-0805">Transcription regulation</keyword>
<dbReference type="GO" id="GO:0043565">
    <property type="term" value="F:sequence-specific DNA binding"/>
    <property type="evidence" value="ECO:0007669"/>
    <property type="project" value="InterPro"/>
</dbReference>
<keyword evidence="3" id="KW-0804">Transcription</keyword>
<dbReference type="InterPro" id="IPR037923">
    <property type="entry name" value="HTH-like"/>
</dbReference>
<dbReference type="SMART" id="SM00342">
    <property type="entry name" value="HTH_ARAC"/>
    <property type="match status" value="1"/>
</dbReference>
<feature type="domain" description="HTH araC/xylS-type" evidence="4">
    <location>
        <begin position="184"/>
        <end position="282"/>
    </location>
</feature>
<organism evidence="5 6">
    <name type="scientific">Dyadobacter soli</name>
    <dbReference type="NCBI Taxonomy" id="659014"/>
    <lineage>
        <taxon>Bacteria</taxon>
        <taxon>Pseudomonadati</taxon>
        <taxon>Bacteroidota</taxon>
        <taxon>Cytophagia</taxon>
        <taxon>Cytophagales</taxon>
        <taxon>Spirosomataceae</taxon>
        <taxon>Dyadobacter</taxon>
    </lineage>
</organism>
<dbReference type="SUPFAM" id="SSF46689">
    <property type="entry name" value="Homeodomain-like"/>
    <property type="match status" value="1"/>
</dbReference>
<dbReference type="PANTHER" id="PTHR43280:SF32">
    <property type="entry name" value="TRANSCRIPTIONAL REGULATORY PROTEIN"/>
    <property type="match status" value="1"/>
</dbReference>
<accession>A0A1G7S8D6</accession>
<dbReference type="RefSeq" id="WP_090155538.1">
    <property type="nucleotide sequence ID" value="NZ_FNAN01000016.1"/>
</dbReference>